<dbReference type="PROSITE" id="PS51371">
    <property type="entry name" value="CBS"/>
    <property type="match status" value="2"/>
</dbReference>
<feature type="transmembrane region" description="Helical" evidence="2">
    <location>
        <begin position="20"/>
        <end position="40"/>
    </location>
</feature>
<name>A0A7D5Z7G6_9NEIS</name>
<accession>A0A7D5Z7G6</accession>
<dbReference type="RefSeq" id="WP_180306226.1">
    <property type="nucleotide sequence ID" value="NZ_CP058952.1"/>
</dbReference>
<dbReference type="EMBL" id="CP058952">
    <property type="protein sequence ID" value="QLI82143.1"/>
    <property type="molecule type" value="Genomic_DNA"/>
</dbReference>
<keyword evidence="1" id="KW-0129">CBS domain</keyword>
<dbReference type="Gene3D" id="3.10.580.10">
    <property type="entry name" value="CBS-domain"/>
    <property type="match status" value="1"/>
</dbReference>
<keyword evidence="2" id="KW-0812">Transmembrane</keyword>
<evidence type="ECO:0000313" key="5">
    <source>
        <dbReference type="Proteomes" id="UP000510822"/>
    </source>
</evidence>
<dbReference type="KEGG" id="cfon:HZU75_11740"/>
<dbReference type="InterPro" id="IPR046342">
    <property type="entry name" value="CBS_dom_sf"/>
</dbReference>
<reference evidence="4 5" key="1">
    <citation type="journal article" date="2016" name="Int. J. Syst. Evol. Microbiol.">
        <title>Chitinibacter fontanus sp. nov., isolated from a spring.</title>
        <authorList>
            <person name="Sheu S.Y."/>
            <person name="Li Y.S."/>
            <person name="Young C.C."/>
            <person name="Chen W.M."/>
        </authorList>
    </citation>
    <scope>NUCLEOTIDE SEQUENCE [LARGE SCALE GENOMIC DNA]</scope>
    <source>
        <strain evidence="4 5">STM-7</strain>
    </source>
</reference>
<dbReference type="PANTHER" id="PTHR33741">
    <property type="entry name" value="TRANSMEMBRANE PROTEIN DDB_G0269096-RELATED"/>
    <property type="match status" value="1"/>
</dbReference>
<dbReference type="Pfam" id="PF00571">
    <property type="entry name" value="CBS"/>
    <property type="match status" value="2"/>
</dbReference>
<dbReference type="Pfam" id="PF04982">
    <property type="entry name" value="TM_HPP"/>
    <property type="match status" value="1"/>
</dbReference>
<feature type="transmembrane region" description="Helical" evidence="2">
    <location>
        <begin position="139"/>
        <end position="158"/>
    </location>
</feature>
<keyword evidence="2" id="KW-0472">Membrane</keyword>
<evidence type="ECO:0000313" key="4">
    <source>
        <dbReference type="EMBL" id="QLI82143.1"/>
    </source>
</evidence>
<keyword evidence="2" id="KW-1133">Transmembrane helix</keyword>
<feature type="domain" description="CBS" evidence="3">
    <location>
        <begin position="237"/>
        <end position="296"/>
    </location>
</feature>
<dbReference type="SMART" id="SM00116">
    <property type="entry name" value="CBS"/>
    <property type="match status" value="2"/>
</dbReference>
<dbReference type="SUPFAM" id="SSF54631">
    <property type="entry name" value="CBS-domain pair"/>
    <property type="match status" value="1"/>
</dbReference>
<evidence type="ECO:0000256" key="1">
    <source>
        <dbReference type="PROSITE-ProRule" id="PRU00703"/>
    </source>
</evidence>
<dbReference type="InterPro" id="IPR007065">
    <property type="entry name" value="HPP"/>
</dbReference>
<dbReference type="PANTHER" id="PTHR33741:SF5">
    <property type="entry name" value="TRANSMEMBRANE PROTEIN DDB_G0269096-RELATED"/>
    <property type="match status" value="1"/>
</dbReference>
<dbReference type="InterPro" id="IPR000644">
    <property type="entry name" value="CBS_dom"/>
</dbReference>
<evidence type="ECO:0000259" key="3">
    <source>
        <dbReference type="PROSITE" id="PS51371"/>
    </source>
</evidence>
<dbReference type="InterPro" id="IPR058581">
    <property type="entry name" value="TM_HPP"/>
</dbReference>
<keyword evidence="5" id="KW-1185">Reference proteome</keyword>
<sequence>MHFKALLPAVAASNQKDITLGVLGAFLGLFATEWACQYLLGIRPHWLIAPMGASAVLLFAAPASPLAQPWSMLIGNLLSAFVGVCCAKLIGNIALASALAVSIAIALMLLTRSLHPPGGAVALTAVIGGPAISSLGFEYVLVPVAINSIVLLLLAIAYGQLSGKRYPNFAASTSSHRTRDPEPSQRLQLDASDVTFAVAQQPHLLDISQQDLQQVLRDAQLHALKQQIETVRCRDIMSQDVITISAQDTGAVAWHKLSTHRIKALPVIDAQSALLGIITLHDLMIDPLTGQPRAASTAQRLVSELMTTAVTTAQPEQSILDLVPLFSDGGLHHLPIVDQSGLVGIMTQSDMVAALFQWAIRAQHTQAETRTKV</sequence>
<organism evidence="4 5">
    <name type="scientific">Chitinibacter fontanus</name>
    <dbReference type="NCBI Taxonomy" id="1737446"/>
    <lineage>
        <taxon>Bacteria</taxon>
        <taxon>Pseudomonadati</taxon>
        <taxon>Pseudomonadota</taxon>
        <taxon>Betaproteobacteria</taxon>
        <taxon>Neisseriales</taxon>
        <taxon>Chitinibacteraceae</taxon>
        <taxon>Chitinibacter</taxon>
    </lineage>
</organism>
<dbReference type="Proteomes" id="UP000510822">
    <property type="component" value="Chromosome"/>
</dbReference>
<feature type="transmembrane region" description="Helical" evidence="2">
    <location>
        <begin position="77"/>
        <end position="110"/>
    </location>
</feature>
<evidence type="ECO:0000256" key="2">
    <source>
        <dbReference type="SAM" id="Phobius"/>
    </source>
</evidence>
<gene>
    <name evidence="4" type="ORF">HZU75_11740</name>
</gene>
<protein>
    <submittedName>
        <fullName evidence="4">HPP family protein</fullName>
    </submittedName>
</protein>
<dbReference type="CDD" id="cd04600">
    <property type="entry name" value="CBS_pair_HPP_assoc"/>
    <property type="match status" value="1"/>
</dbReference>
<dbReference type="AlphaFoldDB" id="A0A7D5Z7G6"/>
<feature type="transmembrane region" description="Helical" evidence="2">
    <location>
        <begin position="47"/>
        <end position="65"/>
    </location>
</feature>
<proteinExistence type="predicted"/>
<feature type="domain" description="CBS" evidence="3">
    <location>
        <begin position="306"/>
        <end position="368"/>
    </location>
</feature>